<name>A0A563VTJ6_9CYAN</name>
<dbReference type="AlphaFoldDB" id="A0A563VTJ6"/>
<keyword evidence="2" id="KW-1185">Reference proteome</keyword>
<dbReference type="Proteomes" id="UP000320055">
    <property type="component" value="Unassembled WGS sequence"/>
</dbReference>
<evidence type="ECO:0000313" key="2">
    <source>
        <dbReference type="Proteomes" id="UP000320055"/>
    </source>
</evidence>
<evidence type="ECO:0000313" key="1">
    <source>
        <dbReference type="EMBL" id="VEP14718.1"/>
    </source>
</evidence>
<organism evidence="1 2">
    <name type="scientific">Hyella patelloides LEGE 07179</name>
    <dbReference type="NCBI Taxonomy" id="945734"/>
    <lineage>
        <taxon>Bacteria</taxon>
        <taxon>Bacillati</taxon>
        <taxon>Cyanobacteriota</taxon>
        <taxon>Cyanophyceae</taxon>
        <taxon>Pleurocapsales</taxon>
        <taxon>Hyellaceae</taxon>
        <taxon>Hyella</taxon>
    </lineage>
</organism>
<gene>
    <name evidence="1" type="ORF">H1P_2810009</name>
</gene>
<dbReference type="OrthoDB" id="581137at2"/>
<protein>
    <submittedName>
        <fullName evidence="1">Rieske (2Fe-2S) domain-containing protein</fullName>
    </submittedName>
</protein>
<dbReference type="RefSeq" id="WP_144873450.1">
    <property type="nucleotide sequence ID" value="NZ_LR214024.1"/>
</dbReference>
<sequence>MQVVNGKVWTYGLYWKEESGKLISEPIEAKLPIPDYSNIAFLPKYNSQLHLSELNHIYSFSESFNGDILQMMWNAHDGEHFACTHYDSMLTKEIKIENLTQNENKLSWQLFLSKRKDRDAKRNKMSPFVNDVMVQCFKTFLPSLFILTNEIAQGQLFVAVGYGYPESPAKTRFCVDGYFNFE</sequence>
<proteinExistence type="predicted"/>
<dbReference type="EMBL" id="CAACVJ010000203">
    <property type="protein sequence ID" value="VEP14718.1"/>
    <property type="molecule type" value="Genomic_DNA"/>
</dbReference>
<accession>A0A563VTJ6</accession>
<reference evidence="1 2" key="1">
    <citation type="submission" date="2019-01" db="EMBL/GenBank/DDBJ databases">
        <authorList>
            <person name="Brito A."/>
        </authorList>
    </citation>
    <scope>NUCLEOTIDE SEQUENCE [LARGE SCALE GENOMIC DNA]</scope>
    <source>
        <strain evidence="1">1</strain>
    </source>
</reference>